<feature type="domain" description="Mechanosensitive ion channel MscS" evidence="6">
    <location>
        <begin position="195"/>
        <end position="261"/>
    </location>
</feature>
<comment type="caution">
    <text evidence="7">The sequence shown here is derived from an EMBL/GenBank/DDBJ whole genome shotgun (WGS) entry which is preliminary data.</text>
</comment>
<dbReference type="RefSeq" id="WP_281756338.1">
    <property type="nucleotide sequence ID" value="NZ_BRVP01000030.1"/>
</dbReference>
<evidence type="ECO:0000256" key="1">
    <source>
        <dbReference type="ARBA" id="ARBA00004370"/>
    </source>
</evidence>
<gene>
    <name evidence="7" type="ORF">NBRC110019_30360</name>
</gene>
<keyword evidence="8" id="KW-1185">Reference proteome</keyword>
<reference evidence="7" key="1">
    <citation type="submission" date="2022-07" db="EMBL/GenBank/DDBJ databases">
        <title>Taxonomy of Novel Oxalotrophic and Methylotrophic Bacteria.</title>
        <authorList>
            <person name="Sahin N."/>
            <person name="Tani A."/>
        </authorList>
    </citation>
    <scope>NUCLEOTIDE SEQUENCE</scope>
    <source>
        <strain evidence="7">AM327</strain>
    </source>
</reference>
<dbReference type="Proteomes" id="UP001143545">
    <property type="component" value="Unassembled WGS sequence"/>
</dbReference>
<evidence type="ECO:0000256" key="2">
    <source>
        <dbReference type="ARBA" id="ARBA00022692"/>
    </source>
</evidence>
<sequence>MTNTLLYFQTPNLDIVKDSYEWVPYLTGFGATFIILLAIYLIANKVLEGVTKNSDSQITKKMLSVIRTPVILLICVIALWVPLSYVEIPELLTQTAKKVFSILMIAIFSWMAISAVKLIKYFVLKKYDIKQKDNLKARKVYTQFRIIERVLIFIILIIAIALALMTFSEIKKIGVSLITSAGIGGIIIGLAAQKVLGGFLAGIQIAITQPIRLDDVVVVEGEWGRIEEINLTYVVVNIWDQRRLVLPTTYFIEKPFQNWTRTTSQILGTVFIYTDYNVPFNDYRNELTRILKSTKLWDGRVNVLQVTEAKEGSIEMRALMSAEDSPAAWDLRVHVREELIKFLQKNYPNSLPRSRVEINGSINDLKDVNQL</sequence>
<dbReference type="InterPro" id="IPR010920">
    <property type="entry name" value="LSM_dom_sf"/>
</dbReference>
<evidence type="ECO:0000256" key="3">
    <source>
        <dbReference type="ARBA" id="ARBA00022989"/>
    </source>
</evidence>
<evidence type="ECO:0000313" key="8">
    <source>
        <dbReference type="Proteomes" id="UP001143545"/>
    </source>
</evidence>
<feature type="transmembrane region" description="Helical" evidence="5">
    <location>
        <begin position="146"/>
        <end position="167"/>
    </location>
</feature>
<dbReference type="InterPro" id="IPR006685">
    <property type="entry name" value="MscS_channel_2nd"/>
</dbReference>
<dbReference type="EMBL" id="BRVP01000030">
    <property type="protein sequence ID" value="GLB53995.1"/>
    <property type="molecule type" value="Genomic_DNA"/>
</dbReference>
<dbReference type="GO" id="GO:0016020">
    <property type="term" value="C:membrane"/>
    <property type="evidence" value="ECO:0007669"/>
    <property type="project" value="UniProtKB-SubCell"/>
</dbReference>
<comment type="subcellular location">
    <subcellularLocation>
        <location evidence="1">Membrane</location>
    </subcellularLocation>
</comment>
<dbReference type="Pfam" id="PF00924">
    <property type="entry name" value="MS_channel_2nd"/>
    <property type="match status" value="1"/>
</dbReference>
<dbReference type="Gene3D" id="2.30.30.60">
    <property type="match status" value="1"/>
</dbReference>
<dbReference type="AlphaFoldDB" id="A0A9W6B7H4"/>
<dbReference type="PANTHER" id="PTHR30566:SF25">
    <property type="entry name" value="INNER MEMBRANE PROTEIN"/>
    <property type="match status" value="1"/>
</dbReference>
<feature type="transmembrane region" description="Helical" evidence="5">
    <location>
        <begin position="102"/>
        <end position="123"/>
    </location>
</feature>
<feature type="transmembrane region" description="Helical" evidence="5">
    <location>
        <begin position="64"/>
        <end position="82"/>
    </location>
</feature>
<dbReference type="SUPFAM" id="SSF50182">
    <property type="entry name" value="Sm-like ribonucleoproteins"/>
    <property type="match status" value="1"/>
</dbReference>
<protein>
    <recommendedName>
        <fullName evidence="6">Mechanosensitive ion channel MscS domain-containing protein</fullName>
    </recommendedName>
</protein>
<organism evidence="7 8">
    <name type="scientific">Neptunitalea chrysea</name>
    <dbReference type="NCBI Taxonomy" id="1647581"/>
    <lineage>
        <taxon>Bacteria</taxon>
        <taxon>Pseudomonadati</taxon>
        <taxon>Bacteroidota</taxon>
        <taxon>Flavobacteriia</taxon>
        <taxon>Flavobacteriales</taxon>
        <taxon>Flavobacteriaceae</taxon>
        <taxon>Neptunitalea</taxon>
    </lineage>
</organism>
<feature type="transmembrane region" description="Helical" evidence="5">
    <location>
        <begin position="22"/>
        <end position="43"/>
    </location>
</feature>
<feature type="transmembrane region" description="Helical" evidence="5">
    <location>
        <begin position="173"/>
        <end position="192"/>
    </location>
</feature>
<evidence type="ECO:0000313" key="7">
    <source>
        <dbReference type="EMBL" id="GLB53995.1"/>
    </source>
</evidence>
<dbReference type="PANTHER" id="PTHR30566">
    <property type="entry name" value="YNAI-RELATED MECHANOSENSITIVE ION CHANNEL"/>
    <property type="match status" value="1"/>
</dbReference>
<keyword evidence="2 5" id="KW-0812">Transmembrane</keyword>
<accession>A0A9W6B7H4</accession>
<dbReference type="InterPro" id="IPR023408">
    <property type="entry name" value="MscS_beta-dom_sf"/>
</dbReference>
<proteinExistence type="predicted"/>
<keyword evidence="4 5" id="KW-0472">Membrane</keyword>
<keyword evidence="3 5" id="KW-1133">Transmembrane helix</keyword>
<dbReference type="GO" id="GO:0008381">
    <property type="term" value="F:mechanosensitive monoatomic ion channel activity"/>
    <property type="evidence" value="ECO:0007669"/>
    <property type="project" value="UniProtKB-ARBA"/>
</dbReference>
<dbReference type="Gene3D" id="1.10.287.1260">
    <property type="match status" value="1"/>
</dbReference>
<evidence type="ECO:0000256" key="5">
    <source>
        <dbReference type="SAM" id="Phobius"/>
    </source>
</evidence>
<evidence type="ECO:0000256" key="4">
    <source>
        <dbReference type="ARBA" id="ARBA00023136"/>
    </source>
</evidence>
<evidence type="ECO:0000259" key="6">
    <source>
        <dbReference type="Pfam" id="PF00924"/>
    </source>
</evidence>
<name>A0A9W6B7H4_9FLAO</name>